<comment type="caution">
    <text evidence="3">The sequence shown here is derived from an EMBL/GenBank/DDBJ whole genome shotgun (WGS) entry which is preliminary data.</text>
</comment>
<dbReference type="PANTHER" id="PTHR43355:SF2">
    <property type="entry name" value="FLAVIN REDUCTASE (NADPH)"/>
    <property type="match status" value="1"/>
</dbReference>
<name>A0A8H6RNQ7_9PEZI</name>
<accession>A0A8H6RNQ7</accession>
<dbReference type="SUPFAM" id="SSF51735">
    <property type="entry name" value="NAD(P)-binding Rossmann-fold domains"/>
    <property type="match status" value="1"/>
</dbReference>
<sequence>MSSQQPQTKTVAFFGATGGCAGHCLYLSLNAGYTCRALARTPSKLTNALKSKGISTETLDKYLTIIPGNAKNVEDVKNTLSTGPGNIVDVIVSGVGGTPHLQWSLWKPVVLDDPKTCQDAGRTVLQACHSLTTNSTSVKPLYVNISTTGISRHSGHPEDVPWGYQWFYHYVLQDPHEDKRILEQILRDEMVKSETERGISGYVNVKPTLLFDGEPRGIEKVREGRDDRPVLGYVMHRKDVGVWMFERTVKGELRGDWVGRSVTLAY</sequence>
<evidence type="ECO:0000256" key="1">
    <source>
        <dbReference type="ARBA" id="ARBA00038376"/>
    </source>
</evidence>
<evidence type="ECO:0000313" key="4">
    <source>
        <dbReference type="Proteomes" id="UP000660729"/>
    </source>
</evidence>
<dbReference type="InterPro" id="IPR016040">
    <property type="entry name" value="NAD(P)-bd_dom"/>
</dbReference>
<dbReference type="GO" id="GO:0004074">
    <property type="term" value="F:biliverdin reductase [NAD(P)H] activity"/>
    <property type="evidence" value="ECO:0007669"/>
    <property type="project" value="TreeGrafter"/>
</dbReference>
<dbReference type="EMBL" id="JABCIY010000055">
    <property type="protein sequence ID" value="KAF7194769.1"/>
    <property type="molecule type" value="Genomic_DNA"/>
</dbReference>
<feature type="domain" description="NAD(P)-binding" evidence="2">
    <location>
        <begin position="15"/>
        <end position="244"/>
    </location>
</feature>
<dbReference type="Gene3D" id="3.40.50.720">
    <property type="entry name" value="NAD(P)-binding Rossmann-like Domain"/>
    <property type="match status" value="1"/>
</dbReference>
<reference evidence="3" key="1">
    <citation type="submission" date="2020-04" db="EMBL/GenBank/DDBJ databases">
        <title>Draft genome resource of the tomato pathogen Pseudocercospora fuligena.</title>
        <authorList>
            <person name="Zaccaron A."/>
        </authorList>
    </citation>
    <scope>NUCLEOTIDE SEQUENCE</scope>
    <source>
        <strain evidence="3">PF001</strain>
    </source>
</reference>
<evidence type="ECO:0000313" key="3">
    <source>
        <dbReference type="EMBL" id="KAF7194769.1"/>
    </source>
</evidence>
<keyword evidence="4" id="KW-1185">Reference proteome</keyword>
<proteinExistence type="inferred from homology"/>
<organism evidence="3 4">
    <name type="scientific">Pseudocercospora fuligena</name>
    <dbReference type="NCBI Taxonomy" id="685502"/>
    <lineage>
        <taxon>Eukaryota</taxon>
        <taxon>Fungi</taxon>
        <taxon>Dikarya</taxon>
        <taxon>Ascomycota</taxon>
        <taxon>Pezizomycotina</taxon>
        <taxon>Dothideomycetes</taxon>
        <taxon>Dothideomycetidae</taxon>
        <taxon>Mycosphaerellales</taxon>
        <taxon>Mycosphaerellaceae</taxon>
        <taxon>Pseudocercospora</taxon>
    </lineage>
</organism>
<gene>
    <name evidence="3" type="ORF">HII31_03892</name>
</gene>
<dbReference type="AlphaFoldDB" id="A0A8H6RNQ7"/>
<dbReference type="InterPro" id="IPR051606">
    <property type="entry name" value="Polyketide_Oxido-like"/>
</dbReference>
<dbReference type="OrthoDB" id="63935at2759"/>
<protein>
    <recommendedName>
        <fullName evidence="2">NAD(P)-binding domain-containing protein</fullName>
    </recommendedName>
</protein>
<dbReference type="GO" id="GO:0042602">
    <property type="term" value="F:riboflavin reductase (NADPH) activity"/>
    <property type="evidence" value="ECO:0007669"/>
    <property type="project" value="TreeGrafter"/>
</dbReference>
<evidence type="ECO:0000259" key="2">
    <source>
        <dbReference type="Pfam" id="PF13460"/>
    </source>
</evidence>
<dbReference type="InterPro" id="IPR036291">
    <property type="entry name" value="NAD(P)-bd_dom_sf"/>
</dbReference>
<dbReference type="Proteomes" id="UP000660729">
    <property type="component" value="Unassembled WGS sequence"/>
</dbReference>
<dbReference type="PANTHER" id="PTHR43355">
    <property type="entry name" value="FLAVIN REDUCTASE (NADPH)"/>
    <property type="match status" value="1"/>
</dbReference>
<dbReference type="Pfam" id="PF13460">
    <property type="entry name" value="NAD_binding_10"/>
    <property type="match status" value="1"/>
</dbReference>
<comment type="similarity">
    <text evidence="1">Belongs to the avfA family.</text>
</comment>